<keyword evidence="4" id="KW-1185">Reference proteome</keyword>
<evidence type="ECO:0000313" key="2">
    <source>
        <dbReference type="EMBL" id="SIS31612.1"/>
    </source>
</evidence>
<dbReference type="EMBL" id="FTNZ01000002">
    <property type="protein sequence ID" value="SIS31612.1"/>
    <property type="molecule type" value="Genomic_DNA"/>
</dbReference>
<evidence type="ECO:0000313" key="3">
    <source>
        <dbReference type="Proteomes" id="UP000186106"/>
    </source>
</evidence>
<dbReference type="Proteomes" id="UP000186106">
    <property type="component" value="Unassembled WGS sequence"/>
</dbReference>
<dbReference type="Proteomes" id="UP000279541">
    <property type="component" value="Chromosome"/>
</dbReference>
<dbReference type="OrthoDB" id="1099022at2"/>
<evidence type="ECO:0000313" key="1">
    <source>
        <dbReference type="EMBL" id="AZA99770.1"/>
    </source>
</evidence>
<dbReference type="KEGG" id="cjt:EG359_09130"/>
<dbReference type="Gene3D" id="2.60.120.260">
    <property type="entry name" value="Galactose-binding domain-like"/>
    <property type="match status" value="1"/>
</dbReference>
<dbReference type="InterPro" id="IPR008979">
    <property type="entry name" value="Galactose-bd-like_sf"/>
</dbReference>
<reference evidence="1 4" key="2">
    <citation type="submission" date="2018-11" db="EMBL/GenBank/DDBJ databases">
        <title>Proposal to divide the Flavobacteriaceae and reorganize its genera based on Amino Acid Identity values calculated from whole genome sequences.</title>
        <authorList>
            <person name="Nicholson A.C."/>
            <person name="Gulvik C.A."/>
            <person name="Whitney A.M."/>
            <person name="Humrighouse B.W."/>
            <person name="Bell M."/>
            <person name="Holmes B."/>
            <person name="Steigerwalt A.G."/>
            <person name="Villarma A."/>
            <person name="Sheth M."/>
            <person name="Batra D."/>
            <person name="Pryor J."/>
            <person name="Bernardet J.-F."/>
            <person name="Hugo C."/>
            <person name="Kampfer P."/>
            <person name="Newman J."/>
            <person name="McQuiston J.R."/>
        </authorList>
    </citation>
    <scope>NUCLEOTIDE SEQUENCE [LARGE SCALE GENOMIC DNA]</scope>
    <source>
        <strain evidence="1 4">DSM 16927</strain>
    </source>
</reference>
<dbReference type="Pfam" id="PF13287">
    <property type="entry name" value="Fn3_assoc"/>
    <property type="match status" value="1"/>
</dbReference>
<reference evidence="2 3" key="1">
    <citation type="submission" date="2017-01" db="EMBL/GenBank/DDBJ databases">
        <authorList>
            <person name="Mah S.A."/>
            <person name="Swanson W.J."/>
            <person name="Moy G.W."/>
            <person name="Vacquier V.D."/>
        </authorList>
    </citation>
    <scope>NUCLEOTIDE SEQUENCE [LARGE SCALE GENOMIC DNA]</scope>
    <source>
        <strain evidence="2 3">DSM 16927</strain>
    </source>
</reference>
<protein>
    <submittedName>
        <fullName evidence="2">Fn3 associated</fullName>
    </submittedName>
</protein>
<accession>A0A1N7I3E4</accession>
<name>A0A1N7I3E4_9FLAO</name>
<dbReference type="SUPFAM" id="SSF49785">
    <property type="entry name" value="Galactose-binding domain-like"/>
    <property type="match status" value="1"/>
</dbReference>
<evidence type="ECO:0000313" key="4">
    <source>
        <dbReference type="Proteomes" id="UP000279541"/>
    </source>
</evidence>
<sequence>MKRKLVVFSLFITQIINAQNFSQDEIKTYPENGKTRLTTQNISKTELKKRDFENGKSDEDFKYTQETNSPIISADRLFDFSTKVEITSQNPRDKIYYMTDANDANKKKTFTVYKRPFMISRTTQVKAYAERKGEKSSVTTATFNRRPNYWDINTLSKVTPQYTASGKLALIDGIRGDINWQKGEWQGYQGQNFEAIIDFKSPQQLTTLSSTYLHDSKASILLPKKVEYYASMNGKDFILLKTIDNDIDPKNEHIQIKDFTTEILPTEARYLKVKAYYFGKLPKSHQGNGGETYIFIDEISVQ</sequence>
<proteinExistence type="predicted"/>
<dbReference type="STRING" id="112234.SAMN05421768_102473"/>
<dbReference type="InterPro" id="IPR026876">
    <property type="entry name" value="Fn3_assoc_repeat"/>
</dbReference>
<dbReference type="RefSeq" id="WP_084180330.1">
    <property type="nucleotide sequence ID" value="NZ_CP033926.1"/>
</dbReference>
<dbReference type="AlphaFoldDB" id="A0A1N7I3E4"/>
<organism evidence="2 3">
    <name type="scientific">Chryseobacterium joostei</name>
    <dbReference type="NCBI Taxonomy" id="112234"/>
    <lineage>
        <taxon>Bacteria</taxon>
        <taxon>Pseudomonadati</taxon>
        <taxon>Bacteroidota</taxon>
        <taxon>Flavobacteriia</taxon>
        <taxon>Flavobacteriales</taxon>
        <taxon>Weeksellaceae</taxon>
        <taxon>Chryseobacterium group</taxon>
        <taxon>Chryseobacterium</taxon>
    </lineage>
</organism>
<gene>
    <name evidence="1" type="ORF">EG359_09130</name>
    <name evidence="2" type="ORF">SAMN05421768_102473</name>
</gene>
<dbReference type="EMBL" id="CP033926">
    <property type="protein sequence ID" value="AZA99770.1"/>
    <property type="molecule type" value="Genomic_DNA"/>
</dbReference>